<dbReference type="Gene3D" id="3.40.50.620">
    <property type="entry name" value="HUPs"/>
    <property type="match status" value="1"/>
</dbReference>
<proteinExistence type="predicted"/>
<gene>
    <name evidence="3" type="ORF">ACFQ4R_02700</name>
</gene>
<dbReference type="InterPro" id="IPR014729">
    <property type="entry name" value="Rossmann-like_a/b/a_fold"/>
</dbReference>
<dbReference type="RefSeq" id="WP_125647725.1">
    <property type="nucleotide sequence ID" value="NZ_JBHTOH010000016.1"/>
</dbReference>
<protein>
    <submittedName>
        <fullName evidence="3">YdcF family protein</fullName>
    </submittedName>
</protein>
<organism evidence="3 4">
    <name type="scientific">Lapidilactobacillus gannanensis</name>
    <dbReference type="NCBI Taxonomy" id="2486002"/>
    <lineage>
        <taxon>Bacteria</taxon>
        <taxon>Bacillati</taxon>
        <taxon>Bacillota</taxon>
        <taxon>Bacilli</taxon>
        <taxon>Lactobacillales</taxon>
        <taxon>Lactobacillaceae</taxon>
        <taxon>Lapidilactobacillus</taxon>
    </lineage>
</organism>
<accession>A0ABW4BJY5</accession>
<dbReference type="EMBL" id="JBHTOH010000016">
    <property type="protein sequence ID" value="MFD1410535.1"/>
    <property type="molecule type" value="Genomic_DNA"/>
</dbReference>
<dbReference type="Pfam" id="PF02698">
    <property type="entry name" value="DUF218"/>
    <property type="match status" value="1"/>
</dbReference>
<dbReference type="InterPro" id="IPR003848">
    <property type="entry name" value="DUF218"/>
</dbReference>
<evidence type="ECO:0000259" key="2">
    <source>
        <dbReference type="Pfam" id="PF02698"/>
    </source>
</evidence>
<evidence type="ECO:0000256" key="1">
    <source>
        <dbReference type="SAM" id="Phobius"/>
    </source>
</evidence>
<feature type="transmembrane region" description="Helical" evidence="1">
    <location>
        <begin position="347"/>
        <end position="367"/>
    </location>
</feature>
<feature type="transmembrane region" description="Helical" evidence="1">
    <location>
        <begin position="73"/>
        <end position="101"/>
    </location>
</feature>
<evidence type="ECO:0000313" key="4">
    <source>
        <dbReference type="Proteomes" id="UP001597191"/>
    </source>
</evidence>
<keyword evidence="4" id="KW-1185">Reference proteome</keyword>
<keyword evidence="1" id="KW-0472">Membrane</keyword>
<feature type="domain" description="DUF218" evidence="2">
    <location>
        <begin position="186"/>
        <end position="335"/>
    </location>
</feature>
<reference evidence="4" key="1">
    <citation type="journal article" date="2019" name="Int. J. Syst. Evol. Microbiol.">
        <title>The Global Catalogue of Microorganisms (GCM) 10K type strain sequencing project: providing services to taxonomists for standard genome sequencing and annotation.</title>
        <authorList>
            <consortium name="The Broad Institute Genomics Platform"/>
            <consortium name="The Broad Institute Genome Sequencing Center for Infectious Disease"/>
            <person name="Wu L."/>
            <person name="Ma J."/>
        </authorList>
    </citation>
    <scope>NUCLEOTIDE SEQUENCE [LARGE SCALE GENOMIC DNA]</scope>
    <source>
        <strain evidence="4">CCM 8937</strain>
    </source>
</reference>
<dbReference type="CDD" id="cd06259">
    <property type="entry name" value="YdcF-like"/>
    <property type="match status" value="1"/>
</dbReference>
<dbReference type="PANTHER" id="PTHR30336:SF18">
    <property type="entry name" value="MEMBRANE PROTEIN"/>
    <property type="match status" value="1"/>
</dbReference>
<dbReference type="InterPro" id="IPR051599">
    <property type="entry name" value="Cell_Envelope_Assoc"/>
</dbReference>
<name>A0ABW4BJY5_9LACO</name>
<feature type="transmembrane region" description="Helical" evidence="1">
    <location>
        <begin position="113"/>
        <end position="137"/>
    </location>
</feature>
<keyword evidence="1" id="KW-0812">Transmembrane</keyword>
<dbReference type="PANTHER" id="PTHR30336">
    <property type="entry name" value="INNER MEMBRANE PROTEIN, PROBABLE PERMEASE"/>
    <property type="match status" value="1"/>
</dbReference>
<sequence length="377" mass="42230">MNSSELVSRSSQIVLQQVAIYGGLATILLFALFLYFWLKEPRRLINGILFTVFFVAFLAELAVMIFSTANIPFIVIMGTIFVLLMLALAAVSLFAWALLLWNAWIVWRRESHTLANMLTLLLGLFLIGLWVVNLFMASHSKFLPDWVNALLSGLPMIGAYLGLCSFNFLVNLILYQFVPKRYRANYLIVLGAGLIDGNQVSRLLGARIDRAIRFANKQIAKGRPAPKIIFSGGQGPDEKLSEAQAMADYAIAHGWDPELVVLEDKSRNTLENMKFSKAIIDADHSVSKPNVRFFSNNYHTFRAGIYARMAGLPANGVGAATRMYFLPNAIIREFVAVFLMNKKRHMIWILIIFLLFSVLLAGFSVYSNGWSASALPF</sequence>
<feature type="transmembrane region" description="Helical" evidence="1">
    <location>
        <begin position="157"/>
        <end position="178"/>
    </location>
</feature>
<keyword evidence="1" id="KW-1133">Transmembrane helix</keyword>
<dbReference type="Proteomes" id="UP001597191">
    <property type="component" value="Unassembled WGS sequence"/>
</dbReference>
<evidence type="ECO:0000313" key="3">
    <source>
        <dbReference type="EMBL" id="MFD1410535.1"/>
    </source>
</evidence>
<comment type="caution">
    <text evidence="3">The sequence shown here is derived from an EMBL/GenBank/DDBJ whole genome shotgun (WGS) entry which is preliminary data.</text>
</comment>
<feature type="transmembrane region" description="Helical" evidence="1">
    <location>
        <begin position="20"/>
        <end position="38"/>
    </location>
</feature>
<feature type="transmembrane region" description="Helical" evidence="1">
    <location>
        <begin position="45"/>
        <end position="67"/>
    </location>
</feature>